<dbReference type="InterPro" id="IPR018959">
    <property type="entry name" value="DUF1989"/>
</dbReference>
<feature type="region of interest" description="Disordered" evidence="1">
    <location>
        <begin position="1"/>
        <end position="21"/>
    </location>
</feature>
<dbReference type="Pfam" id="PF09347">
    <property type="entry name" value="DUF1989"/>
    <property type="match status" value="1"/>
</dbReference>
<dbReference type="VEuPathDB" id="FungiDB:Z520_02755"/>
<dbReference type="EMBL" id="KN848065">
    <property type="protein sequence ID" value="KIY01203.1"/>
    <property type="molecule type" value="Genomic_DNA"/>
</dbReference>
<organism evidence="3 4">
    <name type="scientific">Fonsecaea multimorphosa CBS 102226</name>
    <dbReference type="NCBI Taxonomy" id="1442371"/>
    <lineage>
        <taxon>Eukaryota</taxon>
        <taxon>Fungi</taxon>
        <taxon>Dikarya</taxon>
        <taxon>Ascomycota</taxon>
        <taxon>Pezizomycotina</taxon>
        <taxon>Eurotiomycetes</taxon>
        <taxon>Chaetothyriomycetidae</taxon>
        <taxon>Chaetothyriales</taxon>
        <taxon>Herpotrichiellaceae</taxon>
        <taxon>Fonsecaea</taxon>
    </lineage>
</organism>
<dbReference type="PANTHER" id="PTHR31527">
    <property type="entry name" value="RE64534P"/>
    <property type="match status" value="1"/>
</dbReference>
<dbReference type="RefSeq" id="XP_016635325.1">
    <property type="nucleotide sequence ID" value="XM_016773268.1"/>
</dbReference>
<dbReference type="AlphaFoldDB" id="A0A0D2K5W2"/>
<protein>
    <recommendedName>
        <fullName evidence="2">DUF1989 domain-containing protein</fullName>
    </recommendedName>
</protein>
<dbReference type="GeneID" id="27708501"/>
<evidence type="ECO:0000256" key="1">
    <source>
        <dbReference type="SAM" id="MobiDB-lite"/>
    </source>
</evidence>
<sequence>MPLPTPYPPNTTHTVPARSSVAVPLSPSQKLTVTNTHGTQVIDFWAFEVPSSDSATTKELTTYLSMSHTRASLLSLSPVAPCTLSTNRRTSILKFLSDSSGCIHDTLIPACDIHRYHQLGIPQEEYHANCSDNL</sequence>
<accession>A0A0D2K5W2</accession>
<gene>
    <name evidence="3" type="ORF">Z520_02755</name>
</gene>
<dbReference type="Proteomes" id="UP000053411">
    <property type="component" value="Unassembled WGS sequence"/>
</dbReference>
<dbReference type="OrthoDB" id="504708at2759"/>
<evidence type="ECO:0000313" key="3">
    <source>
        <dbReference type="EMBL" id="KIY01203.1"/>
    </source>
</evidence>
<feature type="domain" description="DUF1989" evidence="2">
    <location>
        <begin position="13"/>
        <end position="134"/>
    </location>
</feature>
<dbReference type="STRING" id="1442371.A0A0D2K5W2"/>
<reference evidence="3 4" key="1">
    <citation type="submission" date="2015-01" db="EMBL/GenBank/DDBJ databases">
        <title>The Genome Sequence of Fonsecaea multimorphosa CBS 102226.</title>
        <authorList>
            <consortium name="The Broad Institute Genomics Platform"/>
            <person name="Cuomo C."/>
            <person name="de Hoog S."/>
            <person name="Gorbushina A."/>
            <person name="Stielow B."/>
            <person name="Teixiera M."/>
            <person name="Abouelleil A."/>
            <person name="Chapman S.B."/>
            <person name="Priest M."/>
            <person name="Young S.K."/>
            <person name="Wortman J."/>
            <person name="Nusbaum C."/>
            <person name="Birren B."/>
        </authorList>
    </citation>
    <scope>NUCLEOTIDE SEQUENCE [LARGE SCALE GENOMIC DNA]</scope>
    <source>
        <strain evidence="3 4">CBS 102226</strain>
    </source>
</reference>
<proteinExistence type="predicted"/>
<dbReference type="PANTHER" id="PTHR31527:SF0">
    <property type="entry name" value="RE64534P"/>
    <property type="match status" value="1"/>
</dbReference>
<keyword evidence="4" id="KW-1185">Reference proteome</keyword>
<name>A0A0D2K5W2_9EURO</name>
<evidence type="ECO:0000313" key="4">
    <source>
        <dbReference type="Proteomes" id="UP000053411"/>
    </source>
</evidence>
<evidence type="ECO:0000259" key="2">
    <source>
        <dbReference type="Pfam" id="PF09347"/>
    </source>
</evidence>